<name>A0ABR0QUU8_GOSAR</name>
<evidence type="ECO:0008006" key="3">
    <source>
        <dbReference type="Google" id="ProtNLM"/>
    </source>
</evidence>
<evidence type="ECO:0000313" key="1">
    <source>
        <dbReference type="EMBL" id="KAK5842733.1"/>
    </source>
</evidence>
<gene>
    <name evidence="1" type="ORF">PVK06_005121</name>
</gene>
<comment type="caution">
    <text evidence="1">The sequence shown here is derived from an EMBL/GenBank/DDBJ whole genome shotgun (WGS) entry which is preliminary data.</text>
</comment>
<proteinExistence type="predicted"/>
<dbReference type="Proteomes" id="UP001358586">
    <property type="component" value="Chromosome 2"/>
</dbReference>
<accession>A0ABR0QUU8</accession>
<dbReference type="EMBL" id="JARKNE010000002">
    <property type="protein sequence ID" value="KAK5842733.1"/>
    <property type="molecule type" value="Genomic_DNA"/>
</dbReference>
<evidence type="ECO:0000313" key="2">
    <source>
        <dbReference type="Proteomes" id="UP001358586"/>
    </source>
</evidence>
<protein>
    <recommendedName>
        <fullName evidence="3">DUF4219 domain-containing protein/UBN2 domain-containing protein</fullName>
    </recommendedName>
</protein>
<sequence length="190" mass="22123">MRPPLFKGTNYSYWRTRMKLFIQANDYEVWRILTNGSSIPIKRVKGVIISKEEIECDENDINKVQLNAKTMHTLFCVLVPMSTIESPCMTMQKKYETNLKSPMKGQQNRKNELRKCLIASLRLSTVSKFLGRHPNKEMVKKMLNSLLTSWEPRVTVIEELKDLNSLSLDELIGSLLTYEMKINYNAKETK</sequence>
<reference evidence="1 2" key="1">
    <citation type="submission" date="2023-03" db="EMBL/GenBank/DDBJ databases">
        <title>WGS of Gossypium arboreum.</title>
        <authorList>
            <person name="Yu D."/>
        </authorList>
    </citation>
    <scope>NUCLEOTIDE SEQUENCE [LARGE SCALE GENOMIC DNA]</scope>
    <source>
        <tissue evidence="1">Leaf</tissue>
    </source>
</reference>
<keyword evidence="2" id="KW-1185">Reference proteome</keyword>
<organism evidence="1 2">
    <name type="scientific">Gossypium arboreum</name>
    <name type="common">Tree cotton</name>
    <name type="synonym">Gossypium nanking</name>
    <dbReference type="NCBI Taxonomy" id="29729"/>
    <lineage>
        <taxon>Eukaryota</taxon>
        <taxon>Viridiplantae</taxon>
        <taxon>Streptophyta</taxon>
        <taxon>Embryophyta</taxon>
        <taxon>Tracheophyta</taxon>
        <taxon>Spermatophyta</taxon>
        <taxon>Magnoliopsida</taxon>
        <taxon>eudicotyledons</taxon>
        <taxon>Gunneridae</taxon>
        <taxon>Pentapetalae</taxon>
        <taxon>rosids</taxon>
        <taxon>malvids</taxon>
        <taxon>Malvales</taxon>
        <taxon>Malvaceae</taxon>
        <taxon>Malvoideae</taxon>
        <taxon>Gossypium</taxon>
    </lineage>
</organism>